<dbReference type="Proteomes" id="UP000297737">
    <property type="component" value="Unassembled WGS sequence"/>
</dbReference>
<comment type="pathway">
    <text evidence="1 5">Carbohydrate metabolism; hexose metabolism.</text>
</comment>
<dbReference type="RefSeq" id="WP_135244690.1">
    <property type="nucleotide sequence ID" value="NZ_SIHO01000001.1"/>
</dbReference>
<dbReference type="PANTHER" id="PTHR10091:SF0">
    <property type="entry name" value="GALACTOSE MUTAROTASE"/>
    <property type="match status" value="1"/>
</dbReference>
<dbReference type="PIRSF" id="PIRSF005096">
    <property type="entry name" value="GALM"/>
    <property type="match status" value="1"/>
</dbReference>
<dbReference type="GO" id="GO:0030246">
    <property type="term" value="F:carbohydrate binding"/>
    <property type="evidence" value="ECO:0007669"/>
    <property type="project" value="InterPro"/>
</dbReference>
<evidence type="ECO:0000313" key="9">
    <source>
        <dbReference type="Proteomes" id="UP000297737"/>
    </source>
</evidence>
<reference evidence="8 9" key="1">
    <citation type="submission" date="2019-02" db="EMBL/GenBank/DDBJ databases">
        <title>Polymorphobacter sp. isolated from the lake at the Tibet of China.</title>
        <authorList>
            <person name="Li A."/>
        </authorList>
    </citation>
    <scope>NUCLEOTIDE SEQUENCE [LARGE SCALE GENOMIC DNA]</scope>
    <source>
        <strain evidence="8 9">DJ1R-1</strain>
    </source>
</reference>
<dbReference type="GO" id="GO:0006006">
    <property type="term" value="P:glucose metabolic process"/>
    <property type="evidence" value="ECO:0007669"/>
    <property type="project" value="TreeGrafter"/>
</dbReference>
<evidence type="ECO:0000256" key="3">
    <source>
        <dbReference type="ARBA" id="ARBA00023235"/>
    </source>
</evidence>
<dbReference type="SUPFAM" id="SSF74650">
    <property type="entry name" value="Galactose mutarotase-like"/>
    <property type="match status" value="1"/>
</dbReference>
<dbReference type="AlphaFoldDB" id="A0A4Y9EQS9"/>
<comment type="caution">
    <text evidence="8">The sequence shown here is derived from an EMBL/GenBank/DDBJ whole genome shotgun (WGS) entry which is preliminary data.</text>
</comment>
<evidence type="ECO:0000313" key="8">
    <source>
        <dbReference type="EMBL" id="TFU05966.1"/>
    </source>
</evidence>
<keyword evidence="4 5" id="KW-0119">Carbohydrate metabolism</keyword>
<dbReference type="PANTHER" id="PTHR10091">
    <property type="entry name" value="ALDOSE-1-EPIMERASE"/>
    <property type="match status" value="1"/>
</dbReference>
<dbReference type="Pfam" id="PF01263">
    <property type="entry name" value="Aldose_epim"/>
    <property type="match status" value="1"/>
</dbReference>
<dbReference type="InterPro" id="IPR047215">
    <property type="entry name" value="Galactose_mutarotase-like"/>
</dbReference>
<gene>
    <name evidence="8" type="ORF">EUV02_02795</name>
</gene>
<protein>
    <recommendedName>
        <fullName evidence="5">Aldose 1-epimerase</fullName>
        <ecNumber evidence="5">5.1.3.3</ecNumber>
    </recommendedName>
</protein>
<accession>A0A4Y9EQS9</accession>
<dbReference type="EC" id="5.1.3.3" evidence="5"/>
<keyword evidence="3 5" id="KW-0413">Isomerase</keyword>
<comment type="catalytic activity">
    <reaction evidence="5">
        <text>alpha-D-glucose = beta-D-glucose</text>
        <dbReference type="Rhea" id="RHEA:10264"/>
        <dbReference type="ChEBI" id="CHEBI:15903"/>
        <dbReference type="ChEBI" id="CHEBI:17925"/>
        <dbReference type="EC" id="5.1.3.3"/>
    </reaction>
</comment>
<dbReference type="GO" id="GO:0004034">
    <property type="term" value="F:aldose 1-epimerase activity"/>
    <property type="evidence" value="ECO:0007669"/>
    <property type="project" value="UniProtKB-EC"/>
</dbReference>
<evidence type="ECO:0000256" key="1">
    <source>
        <dbReference type="ARBA" id="ARBA00005028"/>
    </source>
</evidence>
<proteinExistence type="inferred from homology"/>
<organism evidence="8 9">
    <name type="scientific">Glacieibacterium arshaanense</name>
    <dbReference type="NCBI Taxonomy" id="2511025"/>
    <lineage>
        <taxon>Bacteria</taxon>
        <taxon>Pseudomonadati</taxon>
        <taxon>Pseudomonadota</taxon>
        <taxon>Alphaproteobacteria</taxon>
        <taxon>Sphingomonadales</taxon>
        <taxon>Sphingosinicellaceae</taxon>
        <taxon>Glacieibacterium</taxon>
    </lineage>
</organism>
<dbReference type="Gene3D" id="2.70.98.10">
    <property type="match status" value="1"/>
</dbReference>
<evidence type="ECO:0000256" key="2">
    <source>
        <dbReference type="ARBA" id="ARBA00006206"/>
    </source>
</evidence>
<dbReference type="CDD" id="cd09019">
    <property type="entry name" value="galactose_mutarotase_like"/>
    <property type="match status" value="1"/>
</dbReference>
<comment type="similarity">
    <text evidence="2 5">Belongs to the aldose epimerase family.</text>
</comment>
<evidence type="ECO:0000256" key="5">
    <source>
        <dbReference type="PIRNR" id="PIRNR005096"/>
    </source>
</evidence>
<dbReference type="GO" id="GO:0033499">
    <property type="term" value="P:galactose catabolic process via UDP-galactose, Leloir pathway"/>
    <property type="evidence" value="ECO:0007669"/>
    <property type="project" value="TreeGrafter"/>
</dbReference>
<name>A0A4Y9EQS9_9SPHN</name>
<dbReference type="OrthoDB" id="9779408at2"/>
<feature type="binding site" evidence="6">
    <location>
        <position position="251"/>
    </location>
    <ligand>
        <name>beta-D-galactose</name>
        <dbReference type="ChEBI" id="CHEBI:27667"/>
    </ligand>
</feature>
<evidence type="ECO:0000256" key="7">
    <source>
        <dbReference type="PIRSR" id="PIRSR005096-3"/>
    </source>
</evidence>
<dbReference type="InterPro" id="IPR014718">
    <property type="entry name" value="GH-type_carb-bd"/>
</dbReference>
<keyword evidence="9" id="KW-1185">Reference proteome</keyword>
<dbReference type="InterPro" id="IPR008183">
    <property type="entry name" value="Aldose_1/G6P_1-epimerase"/>
</dbReference>
<feature type="binding site" evidence="7">
    <location>
        <begin position="181"/>
        <end position="183"/>
    </location>
    <ligand>
        <name>beta-D-galactose</name>
        <dbReference type="ChEBI" id="CHEBI:27667"/>
    </ligand>
</feature>
<evidence type="ECO:0000256" key="4">
    <source>
        <dbReference type="ARBA" id="ARBA00023277"/>
    </source>
</evidence>
<dbReference type="EMBL" id="SIHO01000001">
    <property type="protein sequence ID" value="TFU05966.1"/>
    <property type="molecule type" value="Genomic_DNA"/>
</dbReference>
<sequence>MPVNVSVSDFGTLPDGSMVQAVTLSAGAVRATILTLGGILQSLQMPGRDGCCAEVTLGHDDVAGYLTSRSYPGAIIGRTAGRIAGGRVSVDGVTHQLSQNEGDNTLHGGAQGFDRALWRLVAAMVEDGAAVLRLSHQSTAGDQGYPGALTVVATYRLDAAGLTLALAATSDAPTPVNLTWHPYWNLSGAGTPVGDHVLQLDASAYYPSGAGQVTAGAAPVAGTVFDFRVPQQLGDILASADPQAVAAGGIDHVFVRGSGTAAVLSHPASGRRLTVTSPAPALVVYSGVGLAGGPPGHGGQVIGRHGGIAFEPQALPDALPVLRPGATFDWQMTLGFDTD</sequence>
<dbReference type="UniPathway" id="UPA00242"/>
<dbReference type="GO" id="GO:0005737">
    <property type="term" value="C:cytoplasm"/>
    <property type="evidence" value="ECO:0007669"/>
    <property type="project" value="TreeGrafter"/>
</dbReference>
<dbReference type="InterPro" id="IPR011013">
    <property type="entry name" value="Gal_mutarotase_sf_dom"/>
</dbReference>
<dbReference type="InterPro" id="IPR015443">
    <property type="entry name" value="Aldose_1-epimerase"/>
</dbReference>
<evidence type="ECO:0000256" key="6">
    <source>
        <dbReference type="PIRSR" id="PIRSR005096-2"/>
    </source>
</evidence>